<dbReference type="Proteomes" id="UP000249557">
    <property type="component" value="Unassembled WGS sequence"/>
</dbReference>
<organism evidence="1 2">
    <name type="scientific">Micavibrio aeruginosavorus</name>
    <dbReference type="NCBI Taxonomy" id="349221"/>
    <lineage>
        <taxon>Bacteria</taxon>
        <taxon>Pseudomonadati</taxon>
        <taxon>Bdellovibrionota</taxon>
        <taxon>Bdellovibrionia</taxon>
        <taxon>Bdellovibrionales</taxon>
        <taxon>Pseudobdellovibrionaceae</taxon>
        <taxon>Micavibrio</taxon>
    </lineage>
</organism>
<gene>
    <name evidence="1" type="ORF">DI626_01830</name>
</gene>
<name>A0A2W5A551_9BACT</name>
<dbReference type="AlphaFoldDB" id="A0A2W5A551"/>
<comment type="caution">
    <text evidence="1">The sequence shown here is derived from an EMBL/GenBank/DDBJ whole genome shotgun (WGS) entry which is preliminary data.</text>
</comment>
<proteinExistence type="predicted"/>
<reference evidence="1 2" key="1">
    <citation type="submission" date="2017-08" db="EMBL/GenBank/DDBJ databases">
        <title>Infants hospitalized years apart are colonized by the same room-sourced microbial strains.</title>
        <authorList>
            <person name="Brooks B."/>
            <person name="Olm M.R."/>
            <person name="Firek B.A."/>
            <person name="Baker R."/>
            <person name="Thomas B.C."/>
            <person name="Morowitz M.J."/>
            <person name="Banfield J.F."/>
        </authorList>
    </citation>
    <scope>NUCLEOTIDE SEQUENCE [LARGE SCALE GENOMIC DNA]</scope>
    <source>
        <strain evidence="1">S2_018_000_R2_104</strain>
    </source>
</reference>
<dbReference type="EMBL" id="QFNK01000018">
    <property type="protein sequence ID" value="PZO88417.1"/>
    <property type="molecule type" value="Genomic_DNA"/>
</dbReference>
<sequence>MSVGTIVGATGFCKNQIFFHWNIFKRKEQFPSFTFSRNPENPPETGFQAAAKSAFLEKSGGDKCAFWF</sequence>
<protein>
    <submittedName>
        <fullName evidence="1">Uncharacterized protein</fullName>
    </submittedName>
</protein>
<accession>A0A2W5A551</accession>
<evidence type="ECO:0000313" key="1">
    <source>
        <dbReference type="EMBL" id="PZO88417.1"/>
    </source>
</evidence>
<evidence type="ECO:0000313" key="2">
    <source>
        <dbReference type="Proteomes" id="UP000249557"/>
    </source>
</evidence>